<dbReference type="Proteomes" id="UP000070612">
    <property type="component" value="Unassembled WGS sequence"/>
</dbReference>
<protein>
    <submittedName>
        <fullName evidence="1">Uncharacterized protein</fullName>
    </submittedName>
</protein>
<gene>
    <name evidence="1" type="ORF">AFM11_20440</name>
</gene>
<keyword evidence="2" id="KW-1185">Reference proteome</keyword>
<evidence type="ECO:0000313" key="2">
    <source>
        <dbReference type="Proteomes" id="UP000070612"/>
    </source>
</evidence>
<accession>A0A132PJK0</accession>
<sequence length="87" mass="9324">MKTPACLTWRHPDPARVPCYLLTDRLHEGRMVKVSADQIPAIVAAWLAELGAGSPLVDELARAVWAGNWPTAHAVADQLSVEVAVAA</sequence>
<dbReference type="RefSeq" id="WP_067851960.1">
    <property type="nucleotide sequence ID" value="NZ_LGTW01000013.1"/>
</dbReference>
<dbReference type="PATRIC" id="fig|59750.3.peg.1422"/>
<evidence type="ECO:0000313" key="1">
    <source>
        <dbReference type="EMBL" id="KWX22516.1"/>
    </source>
</evidence>
<comment type="caution">
    <text evidence="1">The sequence shown here is derived from an EMBL/GenBank/DDBJ whole genome shotgun (WGS) entry which is preliminary data.</text>
</comment>
<dbReference type="EMBL" id="LGTW01000013">
    <property type="protein sequence ID" value="KWX22516.1"/>
    <property type="molecule type" value="Genomic_DNA"/>
</dbReference>
<name>A0A132PJK0_9MYCO</name>
<proteinExistence type="predicted"/>
<organism evidence="1 2">
    <name type="scientific">Mycolicibacterium wolinskyi</name>
    <dbReference type="NCBI Taxonomy" id="59750"/>
    <lineage>
        <taxon>Bacteria</taxon>
        <taxon>Bacillati</taxon>
        <taxon>Actinomycetota</taxon>
        <taxon>Actinomycetes</taxon>
        <taxon>Mycobacteriales</taxon>
        <taxon>Mycobacteriaceae</taxon>
        <taxon>Mycolicibacterium</taxon>
    </lineage>
</organism>
<dbReference type="AlphaFoldDB" id="A0A132PJK0"/>
<reference evidence="1 2" key="1">
    <citation type="submission" date="2015-07" db="EMBL/GenBank/DDBJ databases">
        <title>A draft genome sequence of Mycobacterium wolinskyi.</title>
        <authorList>
            <person name="de Man T.J."/>
            <person name="Perry K.A."/>
            <person name="Coulliette A.D."/>
            <person name="Jensen B."/>
            <person name="Toney N.C."/>
            <person name="Limbago B.M."/>
            <person name="Noble-Wang J."/>
        </authorList>
    </citation>
    <scope>NUCLEOTIDE SEQUENCE [LARGE SCALE GENOMIC DNA]</scope>
    <source>
        <strain evidence="1 2">CDC_01</strain>
    </source>
</reference>